<name>C7N2B5_SLAHD</name>
<organism evidence="1 2">
    <name type="scientific">Slackia heliotrinireducens (strain ATCC 29202 / DSM 20476 / NCTC 11029 / RHS 1)</name>
    <name type="common">Peptococcus heliotrinreducens</name>
    <dbReference type="NCBI Taxonomy" id="471855"/>
    <lineage>
        <taxon>Bacteria</taxon>
        <taxon>Bacillati</taxon>
        <taxon>Actinomycetota</taxon>
        <taxon>Coriobacteriia</taxon>
        <taxon>Eggerthellales</taxon>
        <taxon>Eggerthellaceae</taxon>
        <taxon>Slackia</taxon>
    </lineage>
</organism>
<evidence type="ECO:0000313" key="1">
    <source>
        <dbReference type="EMBL" id="ACV21421.1"/>
    </source>
</evidence>
<keyword evidence="2" id="KW-1185">Reference proteome</keyword>
<proteinExistence type="predicted"/>
<dbReference type="HOGENOM" id="CLU_1030144_0_0_11"/>
<dbReference type="Proteomes" id="UP000002026">
    <property type="component" value="Chromosome"/>
</dbReference>
<reference evidence="1 2" key="1">
    <citation type="journal article" date="2009" name="Stand. Genomic Sci.">
        <title>Complete genome sequence of Slackia heliotrinireducens type strain (RHS 1).</title>
        <authorList>
            <person name="Pukall R."/>
            <person name="Lapidus A."/>
            <person name="Nolan M."/>
            <person name="Copeland A."/>
            <person name="Glavina Del Rio T."/>
            <person name="Lucas S."/>
            <person name="Chen F."/>
            <person name="Tice H."/>
            <person name="Cheng J.F."/>
            <person name="Chertkov O."/>
            <person name="Bruce D."/>
            <person name="Goodwin L."/>
            <person name="Kuske C."/>
            <person name="Brettin T."/>
            <person name="Detter J.C."/>
            <person name="Han C."/>
            <person name="Pitluck S."/>
            <person name="Pati A."/>
            <person name="Mavrommatis K."/>
            <person name="Ivanova N."/>
            <person name="Ovchinnikova G."/>
            <person name="Chen A."/>
            <person name="Palaniappan K."/>
            <person name="Schneider S."/>
            <person name="Rohde M."/>
            <person name="Chain P."/>
            <person name="D'haeseleer P."/>
            <person name="Goker M."/>
            <person name="Bristow J."/>
            <person name="Eisen J.A."/>
            <person name="Markowitz V."/>
            <person name="Kyrpides N.C."/>
            <person name="Klenk H.P."/>
            <person name="Hugenholtz P."/>
        </authorList>
    </citation>
    <scope>NUCLEOTIDE SEQUENCE [LARGE SCALE GENOMIC DNA]</scope>
    <source>
        <strain evidence="2">ATCC 29202 / DSM 20476 / NCTC 11029 / RHS 1</strain>
    </source>
</reference>
<dbReference type="EMBL" id="CP001684">
    <property type="protein sequence ID" value="ACV21421.1"/>
    <property type="molecule type" value="Genomic_DNA"/>
</dbReference>
<dbReference type="RefSeq" id="WP_012797528.1">
    <property type="nucleotide sequence ID" value="NC_013165.1"/>
</dbReference>
<gene>
    <name evidence="1" type="ordered locus">Shel_03590</name>
</gene>
<evidence type="ECO:0000313" key="2">
    <source>
        <dbReference type="Proteomes" id="UP000002026"/>
    </source>
</evidence>
<protein>
    <submittedName>
        <fullName evidence="1">Uncharacterized protein</fullName>
    </submittedName>
</protein>
<dbReference type="AlphaFoldDB" id="C7N2B5"/>
<accession>C7N2B5</accession>
<dbReference type="KEGG" id="shi:Shel_03590"/>
<sequence length="270" mass="30500">MDYISNNKVADTFNRDMQLNPNANGEEYRLFGALLELVLSSIKDKKAPPLTFGHCHFGERFSGNNLYLAKEDRSICNFPDCILINDKFVLCIDHFQINASNPRSGYEKGDECRAFLSNHAELVKQERIKDLELLLESEGIEYRTHNLAQSLLHTLKKKLPKISLYSEAARQHIASGLDPDVVEADLSKTMEVWFLVEDVTPTTSFLSCFGNQKVLDALKSCERLAGLIYVHNPILTRPPNSIEEVAFIHNDDCAYEQLKALAQGQTPNSH</sequence>